<sequence length="306" mass="34982">MVTKNLLCNNKNKTPYWITVREAVKLANKSITANISECDIYRHALHGNIFLSIYFQSPILLRKIRKSDGKVILYQTDGSFINRLCQLERNCFLDGRNLVISTEGEYFKPENRIIDTTLAGYEYVLLQRLLARSLKIPLPVNGASDINYGISVSIAGEIYQIFEKIAWPIRIQHQIIRLLGNETFNINREFNFVKTSKHSHKGYFPLHNFPLDACFVIRNSEVEKLISMDFNSEPIPKASNRISTPLSRMFWLACKHNETISPLIKHPYKLISIFEQWASAEGITDRLSGDTLKTALERGSPSSSSP</sequence>
<evidence type="ECO:0000313" key="1">
    <source>
        <dbReference type="EMBL" id="THE38459.1"/>
    </source>
</evidence>
<accession>A0ABY2PUK7</accession>
<proteinExistence type="predicted"/>
<dbReference type="Proteomes" id="UP000306790">
    <property type="component" value="Unassembled WGS sequence"/>
</dbReference>
<gene>
    <name evidence="1" type="ORF">DJ535_12165</name>
</gene>
<protein>
    <submittedName>
        <fullName evidence="1">Uncharacterized protein</fullName>
    </submittedName>
</protein>
<keyword evidence="2" id="KW-1185">Reference proteome</keyword>
<dbReference type="RefSeq" id="WP_136345421.1">
    <property type="nucleotide sequence ID" value="NZ_QFVP01000006.1"/>
</dbReference>
<name>A0ABY2PUK7_9ENTR</name>
<comment type="caution">
    <text evidence="1">The sequence shown here is derived from an EMBL/GenBank/DDBJ whole genome shotgun (WGS) entry which is preliminary data.</text>
</comment>
<reference evidence="1 2" key="1">
    <citation type="submission" date="2018-05" db="EMBL/GenBank/DDBJ databases">
        <title>Isolation and genomic analyses of lactose-positive bacteria from faecal samples of preterm neonates.</title>
        <authorList>
            <person name="Chen Y."/>
            <person name="Brook T.C."/>
            <person name="O'Neill I."/>
            <person name="Soe C.Z."/>
            <person name="Hall L.J."/>
            <person name="Hoyles L."/>
        </authorList>
    </citation>
    <scope>NUCLEOTIDE SEQUENCE [LARGE SCALE GENOMIC DNA]</scope>
    <source>
        <strain evidence="1 2">P080C CL</strain>
    </source>
</reference>
<dbReference type="EMBL" id="QFVP01000006">
    <property type="protein sequence ID" value="THE38459.1"/>
    <property type="molecule type" value="Genomic_DNA"/>
</dbReference>
<evidence type="ECO:0000313" key="2">
    <source>
        <dbReference type="Proteomes" id="UP000306790"/>
    </source>
</evidence>
<organism evidence="1 2">
    <name type="scientific">Citrobacter murliniae</name>
    <dbReference type="NCBI Taxonomy" id="67829"/>
    <lineage>
        <taxon>Bacteria</taxon>
        <taxon>Pseudomonadati</taxon>
        <taxon>Pseudomonadota</taxon>
        <taxon>Gammaproteobacteria</taxon>
        <taxon>Enterobacterales</taxon>
        <taxon>Enterobacteriaceae</taxon>
        <taxon>Citrobacter</taxon>
        <taxon>Citrobacter freundii complex</taxon>
    </lineage>
</organism>